<feature type="coiled-coil region" evidence="1">
    <location>
        <begin position="7"/>
        <end position="41"/>
    </location>
</feature>
<evidence type="ECO:0000313" key="3">
    <source>
        <dbReference type="Proteomes" id="UP000231896"/>
    </source>
</evidence>
<name>A0A2K8NW42_9MOLU</name>
<keyword evidence="3" id="KW-1185">Reference proteome</keyword>
<dbReference type="RefSeq" id="WP_028124119.1">
    <property type="nucleotide sequence ID" value="NZ_CP024964.1"/>
</dbReference>
<dbReference type="AlphaFoldDB" id="A0A2K8NW42"/>
<sequence>MNLSAYLNEKDNEEKQHNLKLDKYNKEKEKLKNNIKLRKAHWIKQNIKSKKLSFFEQKLLDKKGKIQLIKTLCSLKQN</sequence>
<dbReference type="EMBL" id="CP024964">
    <property type="protein sequence ID" value="ATZ18050.1"/>
    <property type="molecule type" value="Genomic_DNA"/>
</dbReference>
<reference evidence="2 3" key="1">
    <citation type="submission" date="2017-11" db="EMBL/GenBank/DDBJ databases">
        <title>Genome sequence of Entomoplasma melaleucae M1 (ATCC 49191).</title>
        <authorList>
            <person name="Lo W.-S."/>
            <person name="Gasparich G.E."/>
            <person name="Kuo C.-H."/>
        </authorList>
    </citation>
    <scope>NUCLEOTIDE SEQUENCE [LARGE SCALE GENOMIC DNA]</scope>
    <source>
        <strain evidence="2 3">M1</strain>
    </source>
</reference>
<proteinExistence type="predicted"/>
<evidence type="ECO:0000313" key="2">
    <source>
        <dbReference type="EMBL" id="ATZ18050.1"/>
    </source>
</evidence>
<dbReference type="Proteomes" id="UP000231896">
    <property type="component" value="Chromosome"/>
</dbReference>
<gene>
    <name evidence="2" type="ORF">EMELA_v1c05120</name>
</gene>
<evidence type="ECO:0000256" key="1">
    <source>
        <dbReference type="SAM" id="Coils"/>
    </source>
</evidence>
<protein>
    <submittedName>
        <fullName evidence="2">Uncharacterized protein</fullName>
    </submittedName>
</protein>
<keyword evidence="1" id="KW-0175">Coiled coil</keyword>
<accession>A0A2K8NW42</accession>
<dbReference type="KEGG" id="eml:EMELA_v1c05120"/>
<organism evidence="2 3">
    <name type="scientific">Mesoplasma melaleucae</name>
    <dbReference type="NCBI Taxonomy" id="81459"/>
    <lineage>
        <taxon>Bacteria</taxon>
        <taxon>Bacillati</taxon>
        <taxon>Mycoplasmatota</taxon>
        <taxon>Mollicutes</taxon>
        <taxon>Entomoplasmatales</taxon>
        <taxon>Entomoplasmataceae</taxon>
        <taxon>Mesoplasma</taxon>
    </lineage>
</organism>